<dbReference type="SUPFAM" id="SSF52540">
    <property type="entry name" value="P-loop containing nucleoside triphosphate hydrolases"/>
    <property type="match status" value="1"/>
</dbReference>
<dbReference type="KEGG" id="acan:ACA1_291350"/>
<dbReference type="InterPro" id="IPR027417">
    <property type="entry name" value="P-loop_NTPase"/>
</dbReference>
<keyword evidence="1" id="KW-0597">Phosphoprotein</keyword>
<evidence type="ECO:0000256" key="5">
    <source>
        <dbReference type="ARBA" id="ARBA00039902"/>
    </source>
</evidence>
<dbReference type="Gene3D" id="3.40.50.300">
    <property type="entry name" value="P-loop containing nucleotide triphosphate hydrolases"/>
    <property type="match status" value="1"/>
</dbReference>
<dbReference type="InterPro" id="IPR006073">
    <property type="entry name" value="GTP-bd"/>
</dbReference>
<organism evidence="8 9">
    <name type="scientific">Acanthamoeba castellanii (strain ATCC 30010 / Neff)</name>
    <dbReference type="NCBI Taxonomy" id="1257118"/>
    <lineage>
        <taxon>Eukaryota</taxon>
        <taxon>Amoebozoa</taxon>
        <taxon>Discosea</taxon>
        <taxon>Longamoebia</taxon>
        <taxon>Centramoebida</taxon>
        <taxon>Acanthamoebidae</taxon>
        <taxon>Acanthamoeba</taxon>
    </lineage>
</organism>
<gene>
    <name evidence="8" type="ORF">ACA1_291350</name>
</gene>
<dbReference type="CDD" id="cd01857">
    <property type="entry name" value="HSR1_MMR1"/>
    <property type="match status" value="1"/>
</dbReference>
<dbReference type="PANTHER" id="PTHR45709:SF3">
    <property type="entry name" value="GUANINE NUCLEOTIDE-BINDING PROTEIN-LIKE 1"/>
    <property type="match status" value="1"/>
</dbReference>
<sequence>MRSTRKKVFGNKKKKEQLKAKREQKRLQKEKEDGTQAAPHPPTIISPEEFERDDAPKLRVKRKDRQPKDTAPVDDRNKLRTVFEKESKEEVELRKKRAQLPLARWQPRIADDYFYRQFIGMPKRPPWSYSMTKQQLEEREKKYFDDWLANIYHHYPRERLNYFEHNLEVWRQLWRVIERSDILVIVADARHPLFHFPPSLYSYVAKDHKKPIMLVLNKIDLVPEDVLHQWVEYFEKRYPLLKVVTFTSYPNEETVTLGKDADIDIERKRKKRIRRKYHAVGGKELMELAARFARERGLQAGDIIGASEKQQQQQQQRQADEANDDNGSDEEESDKDEDLVSGDIETLEEDLDYADPTTQQEYARKLGFVTIGMVGHPNAGKSSLINGLMGKKVVSTSSSPGHTKYLQTIFYSKGIRLCDCPGLTFPALDMPKPLQVLAGLYPIAQVREPYSAVGFLAERAPVEKVYGLTLEDPSKPWSAWELCERYAQKRDYTTRHGAWDTYRAGNEILRDALDGRVLLFFYPPEETPDADGGPHEDEVTHHPVEGKDTSTHDDDEKAATDEDGGEEEDVESSVSESSDEEDEDDLAPQTQNAFALLEEECP</sequence>
<feature type="compositionally biased region" description="Basic and acidic residues" evidence="6">
    <location>
        <begin position="66"/>
        <end position="77"/>
    </location>
</feature>
<feature type="region of interest" description="Disordered" evidence="6">
    <location>
        <begin position="1"/>
        <end position="77"/>
    </location>
</feature>
<feature type="compositionally biased region" description="Basic residues" evidence="6">
    <location>
        <begin position="1"/>
        <end position="16"/>
    </location>
</feature>
<feature type="domain" description="CP-type G" evidence="7">
    <location>
        <begin position="170"/>
        <end position="426"/>
    </location>
</feature>
<feature type="region of interest" description="Disordered" evidence="6">
    <location>
        <begin position="307"/>
        <end position="340"/>
    </location>
</feature>
<dbReference type="PROSITE" id="PS51721">
    <property type="entry name" value="G_CP"/>
    <property type="match status" value="1"/>
</dbReference>
<dbReference type="OMA" id="CDFPVRP"/>
<dbReference type="STRING" id="1257118.L8HJE8"/>
<proteinExistence type="predicted"/>
<evidence type="ECO:0000256" key="2">
    <source>
        <dbReference type="ARBA" id="ARBA00022741"/>
    </source>
</evidence>
<evidence type="ECO:0000256" key="1">
    <source>
        <dbReference type="ARBA" id="ARBA00022553"/>
    </source>
</evidence>
<protein>
    <recommendedName>
        <fullName evidence="5">Guanine nucleotide-binding protein-like 1</fullName>
    </recommendedName>
</protein>
<keyword evidence="3" id="KW-0342">GTP-binding</keyword>
<dbReference type="OrthoDB" id="61815at2759"/>
<feature type="compositionally biased region" description="Basic and acidic residues" evidence="6">
    <location>
        <begin position="532"/>
        <end position="560"/>
    </location>
</feature>
<dbReference type="VEuPathDB" id="AmoebaDB:ACA1_291350"/>
<dbReference type="RefSeq" id="XP_004368092.1">
    <property type="nucleotide sequence ID" value="XM_004368035.1"/>
</dbReference>
<keyword evidence="9" id="KW-1185">Reference proteome</keyword>
<dbReference type="GeneID" id="14926387"/>
<dbReference type="PANTHER" id="PTHR45709">
    <property type="entry name" value="LARGE SUBUNIT GTPASE 1 HOMOLOG-RELATED"/>
    <property type="match status" value="1"/>
</dbReference>
<name>L8HJE8_ACACF</name>
<evidence type="ECO:0000256" key="4">
    <source>
        <dbReference type="ARBA" id="ARBA00037770"/>
    </source>
</evidence>
<evidence type="ECO:0000256" key="3">
    <source>
        <dbReference type="ARBA" id="ARBA00023134"/>
    </source>
</evidence>
<reference evidence="8 9" key="1">
    <citation type="journal article" date="2013" name="Genome Biol.">
        <title>Genome of Acanthamoeba castellanii highlights extensive lateral gene transfer and early evolution of tyrosine kinase signaling.</title>
        <authorList>
            <person name="Clarke M."/>
            <person name="Lohan A.J."/>
            <person name="Liu B."/>
            <person name="Lagkouvardos I."/>
            <person name="Roy S."/>
            <person name="Zafar N."/>
            <person name="Bertelli C."/>
            <person name="Schilde C."/>
            <person name="Kianianmomeni A."/>
            <person name="Burglin T.R."/>
            <person name="Frech C."/>
            <person name="Turcotte B."/>
            <person name="Kopec K.O."/>
            <person name="Synnott J.M."/>
            <person name="Choo C."/>
            <person name="Paponov I."/>
            <person name="Finkler A."/>
            <person name="Soon Heng Tan C."/>
            <person name="Hutchins A.P."/>
            <person name="Weinmeier T."/>
            <person name="Rattei T."/>
            <person name="Chu J.S."/>
            <person name="Gimenez G."/>
            <person name="Irimia M."/>
            <person name="Rigden D.J."/>
            <person name="Fitzpatrick D.A."/>
            <person name="Lorenzo-Morales J."/>
            <person name="Bateman A."/>
            <person name="Chiu C.H."/>
            <person name="Tang P."/>
            <person name="Hegemann P."/>
            <person name="Fromm H."/>
            <person name="Raoult D."/>
            <person name="Greub G."/>
            <person name="Miranda-Saavedra D."/>
            <person name="Chen N."/>
            <person name="Nash P."/>
            <person name="Ginger M.L."/>
            <person name="Horn M."/>
            <person name="Schaap P."/>
            <person name="Caler L."/>
            <person name="Loftus B."/>
        </authorList>
    </citation>
    <scope>NUCLEOTIDE SEQUENCE [LARGE SCALE GENOMIC DNA]</scope>
    <source>
        <strain evidence="8 9">Neff</strain>
    </source>
</reference>
<evidence type="ECO:0000313" key="9">
    <source>
        <dbReference type="Proteomes" id="UP000011083"/>
    </source>
</evidence>
<dbReference type="GO" id="GO:0005525">
    <property type="term" value="F:GTP binding"/>
    <property type="evidence" value="ECO:0007669"/>
    <property type="project" value="UniProtKB-KW"/>
</dbReference>
<dbReference type="Proteomes" id="UP000011083">
    <property type="component" value="Unassembled WGS sequence"/>
</dbReference>
<keyword evidence="2" id="KW-0547">Nucleotide-binding</keyword>
<dbReference type="AlphaFoldDB" id="L8HJE8"/>
<accession>L8HJE8</accession>
<dbReference type="EMBL" id="KB007805">
    <property type="protein sequence ID" value="ELR25337.1"/>
    <property type="molecule type" value="Genomic_DNA"/>
</dbReference>
<evidence type="ECO:0000313" key="8">
    <source>
        <dbReference type="EMBL" id="ELR25337.1"/>
    </source>
</evidence>
<evidence type="ECO:0000259" key="7">
    <source>
        <dbReference type="PROSITE" id="PS51721"/>
    </source>
</evidence>
<feature type="compositionally biased region" description="Acidic residues" evidence="6">
    <location>
        <begin position="561"/>
        <end position="586"/>
    </location>
</feature>
<dbReference type="InterPro" id="IPR043358">
    <property type="entry name" value="GNL1-like"/>
</dbReference>
<evidence type="ECO:0000256" key="6">
    <source>
        <dbReference type="SAM" id="MobiDB-lite"/>
    </source>
</evidence>
<feature type="compositionally biased region" description="Basic and acidic residues" evidence="6">
    <location>
        <begin position="17"/>
        <end position="34"/>
    </location>
</feature>
<feature type="compositionally biased region" description="Acidic residues" evidence="6">
    <location>
        <begin position="321"/>
        <end position="340"/>
    </location>
</feature>
<dbReference type="InterPro" id="IPR030378">
    <property type="entry name" value="G_CP_dom"/>
</dbReference>
<dbReference type="GO" id="GO:0003924">
    <property type="term" value="F:GTPase activity"/>
    <property type="evidence" value="ECO:0007669"/>
    <property type="project" value="InterPro"/>
</dbReference>
<dbReference type="Pfam" id="PF01926">
    <property type="entry name" value="MMR_HSR1"/>
    <property type="match status" value="1"/>
</dbReference>
<feature type="region of interest" description="Disordered" evidence="6">
    <location>
        <begin position="524"/>
        <end position="602"/>
    </location>
</feature>
<comment type="function">
    <text evidence="4">Possible regulatory or functional link with the histocompatibility cluster.</text>
</comment>